<comment type="caution">
    <text evidence="4">The sequence shown here is derived from an EMBL/GenBank/DDBJ whole genome shotgun (WGS) entry which is preliminary data.</text>
</comment>
<dbReference type="RefSeq" id="WP_129173450.1">
    <property type="nucleotide sequence ID" value="NZ_JACCBI010000001.1"/>
</dbReference>
<protein>
    <submittedName>
        <fullName evidence="4">Uncharacterized protein</fullName>
    </submittedName>
</protein>
<sequence length="453" mass="46220">MNDDNDLDPVARLRAADPAADVEPRAGFADDVIAQATAEAADDTAGVAAAGATVTDLGAERARRRPRWLPIAAVAASIAIVGGLGYGVGASTGGTTDLAGGAGDRSGAASAPITLQPATGGGPESGAASQLYDSRLAMPQAAVGYPDVLLPWGSGRTAFTGSGFSDSDGKALAFAYDSRSVSNVETIAALAAAFGVEGTPELIDGSWIVGPVDGSAPQLSVSLFDGTVSFGYSDLAINPGKCGDEAGVGVPCEPVGPIPDEDAAIDALRKVIADTGRDASTFEFTSETYEGAVTRSAQAWPVVNGQRLAQPWNLELSDAGIVGVSGSLAPLVELGDLPIISEQAAFERLSDPRFSAIMTPSAESLREQSAGMQTIEWVPPTEAPATPTSDVNISWPVTSVDLESVRLGLTTQWQPDGSVIVIPAYEFTDGAGSTWSIIAVADSRIDFSPLPRA</sequence>
<keyword evidence="2" id="KW-0472">Membrane</keyword>
<organism evidence="4 5">
    <name type="scientific">Agromyces atrinae</name>
    <dbReference type="NCBI Taxonomy" id="592376"/>
    <lineage>
        <taxon>Bacteria</taxon>
        <taxon>Bacillati</taxon>
        <taxon>Actinomycetota</taxon>
        <taxon>Actinomycetes</taxon>
        <taxon>Micrococcales</taxon>
        <taxon>Microbacteriaceae</taxon>
        <taxon>Agromyces</taxon>
    </lineage>
</organism>
<dbReference type="OrthoDB" id="3268840at2"/>
<keyword evidence="5" id="KW-1185">Reference proteome</keyword>
<reference evidence="3 6" key="2">
    <citation type="submission" date="2020-07" db="EMBL/GenBank/DDBJ databases">
        <title>Sequencing the genomes of 1000 actinobacteria strains.</title>
        <authorList>
            <person name="Klenk H.-P."/>
        </authorList>
    </citation>
    <scope>NUCLEOTIDE SEQUENCE [LARGE SCALE GENOMIC DNA]</scope>
    <source>
        <strain evidence="3 6">DSM 23870</strain>
    </source>
</reference>
<feature type="region of interest" description="Disordered" evidence="1">
    <location>
        <begin position="99"/>
        <end position="127"/>
    </location>
</feature>
<name>A0A4Q2M4K7_9MICO</name>
<evidence type="ECO:0000256" key="1">
    <source>
        <dbReference type="SAM" id="MobiDB-lite"/>
    </source>
</evidence>
<feature type="compositionally biased region" description="Low complexity" evidence="1">
    <location>
        <begin position="99"/>
        <end position="111"/>
    </location>
</feature>
<evidence type="ECO:0000313" key="4">
    <source>
        <dbReference type="EMBL" id="RXZ86778.1"/>
    </source>
</evidence>
<keyword evidence="2" id="KW-0812">Transmembrane</keyword>
<keyword evidence="2" id="KW-1133">Transmembrane helix</keyword>
<dbReference type="Proteomes" id="UP000292686">
    <property type="component" value="Unassembled WGS sequence"/>
</dbReference>
<dbReference type="EMBL" id="JACCBI010000001">
    <property type="protein sequence ID" value="NYD67399.1"/>
    <property type="molecule type" value="Genomic_DNA"/>
</dbReference>
<proteinExistence type="predicted"/>
<reference evidence="4 5" key="1">
    <citation type="submission" date="2019-01" db="EMBL/GenBank/DDBJ databases">
        <title>Agromyces.</title>
        <authorList>
            <person name="Li J."/>
        </authorList>
    </citation>
    <scope>NUCLEOTIDE SEQUENCE [LARGE SCALE GENOMIC DNA]</scope>
    <source>
        <strain evidence="4 5">DSM 23870</strain>
    </source>
</reference>
<evidence type="ECO:0000256" key="2">
    <source>
        <dbReference type="SAM" id="Phobius"/>
    </source>
</evidence>
<evidence type="ECO:0000313" key="6">
    <source>
        <dbReference type="Proteomes" id="UP000581087"/>
    </source>
</evidence>
<evidence type="ECO:0000313" key="3">
    <source>
        <dbReference type="EMBL" id="NYD67399.1"/>
    </source>
</evidence>
<gene>
    <name evidence="3" type="ORF">BJ972_001918</name>
    <name evidence="4" type="ORF">ESP50_06845</name>
</gene>
<dbReference type="AlphaFoldDB" id="A0A4Q2M4K7"/>
<feature type="transmembrane region" description="Helical" evidence="2">
    <location>
        <begin position="68"/>
        <end position="88"/>
    </location>
</feature>
<dbReference type="Proteomes" id="UP000581087">
    <property type="component" value="Unassembled WGS sequence"/>
</dbReference>
<dbReference type="EMBL" id="SDPM01000003">
    <property type="protein sequence ID" value="RXZ86778.1"/>
    <property type="molecule type" value="Genomic_DNA"/>
</dbReference>
<accession>A0A4Q2M4K7</accession>
<evidence type="ECO:0000313" key="5">
    <source>
        <dbReference type="Proteomes" id="UP000292686"/>
    </source>
</evidence>